<evidence type="ECO:0000313" key="1">
    <source>
        <dbReference type="EMBL" id="KGB23315.1"/>
    </source>
</evidence>
<comment type="caution">
    <text evidence="1">The sequence shown here is derived from an EMBL/GenBank/DDBJ whole genome shotgun (WGS) entry which is preliminary data.</text>
</comment>
<dbReference type="PATRIC" id="fig|104102.7.peg.1729"/>
<reference evidence="1 2" key="1">
    <citation type="submission" date="2014-06" db="EMBL/GenBank/DDBJ databases">
        <title>Functional and comparative genomic analyses of the Drosophila gut microbiota identify candidate symbiosis factors.</title>
        <authorList>
            <person name="Newell P.D."/>
            <person name="Chaston J.M."/>
            <person name="Douglas A.E."/>
        </authorList>
    </citation>
    <scope>NUCLEOTIDE SEQUENCE [LARGE SCALE GENOMIC DNA]</scope>
    <source>
        <strain evidence="1 2">DmCS_006</strain>
    </source>
</reference>
<dbReference type="STRING" id="104102.AtDm6_1750"/>
<evidence type="ECO:0000313" key="2">
    <source>
        <dbReference type="Proteomes" id="UP000029448"/>
    </source>
</evidence>
<dbReference type="AlphaFoldDB" id="A0A094YMQ2"/>
<dbReference type="Proteomes" id="UP000029448">
    <property type="component" value="Unassembled WGS sequence"/>
</dbReference>
<keyword evidence="2" id="KW-1185">Reference proteome</keyword>
<sequence>MNISYTTASAVPGIIADPATLDPQAVRCLWMRPVLDKDSKAAFLPSVVFKDGTDCPLACEMNDLHARQFCQRLSAIYDWPVKDGRVLEASAEVAADRAYASLDEGDRMEKDGQGWVNVPGMGRMAAILAHDAGLPFGVAIEGVTGKLALLFARMEEQTVMQPHVVKKNLRAATEAACDKLTELYADEQRGPGASELSPERLGVIVADYHHAKGSTDELFQKGLTAALEAGTEAWASQKNSPTEIEHKTMAVLDAGILHWFRLTGRKVVGD</sequence>
<dbReference type="GeneID" id="89477568"/>
<dbReference type="RefSeq" id="WP_035379929.1">
    <property type="nucleotide sequence ID" value="NZ_JACAOJ010000007.1"/>
</dbReference>
<gene>
    <name evidence="1" type="ORF">AtDm6_1750</name>
</gene>
<dbReference type="EMBL" id="JOKM01000062">
    <property type="protein sequence ID" value="KGB23315.1"/>
    <property type="molecule type" value="Genomic_DNA"/>
</dbReference>
<organism evidence="1 2">
    <name type="scientific">Acetobacter tropicalis</name>
    <dbReference type="NCBI Taxonomy" id="104102"/>
    <lineage>
        <taxon>Bacteria</taxon>
        <taxon>Pseudomonadati</taxon>
        <taxon>Pseudomonadota</taxon>
        <taxon>Alphaproteobacteria</taxon>
        <taxon>Acetobacterales</taxon>
        <taxon>Acetobacteraceae</taxon>
        <taxon>Acetobacter</taxon>
    </lineage>
</organism>
<name>A0A094YMQ2_9PROT</name>
<accession>A0A094YMQ2</accession>
<protein>
    <submittedName>
        <fullName evidence="1">Uncharacterized protein</fullName>
    </submittedName>
</protein>
<proteinExistence type="predicted"/>